<dbReference type="SUPFAM" id="SSF53597">
    <property type="entry name" value="Dihydrofolate reductase-like"/>
    <property type="match status" value="1"/>
</dbReference>
<dbReference type="EC" id="1.1.1.302" evidence="4"/>
<comment type="pathway">
    <text evidence="2">Cofactor biosynthesis; riboflavin biosynthesis.</text>
</comment>
<evidence type="ECO:0000256" key="5">
    <source>
        <dbReference type="ARBA" id="ARBA00015035"/>
    </source>
</evidence>
<name>A0A4P9ZI72_9ASCO</name>
<evidence type="ECO:0000256" key="1">
    <source>
        <dbReference type="ARBA" id="ARBA00003555"/>
    </source>
</evidence>
<dbReference type="Gene3D" id="3.40.430.10">
    <property type="entry name" value="Dihydrofolate Reductase, subunit A"/>
    <property type="match status" value="1"/>
</dbReference>
<evidence type="ECO:0000256" key="6">
    <source>
        <dbReference type="ARBA" id="ARBA00022619"/>
    </source>
</evidence>
<comment type="function">
    <text evidence="1">Catalyzes an early step in riboflavin biosynthesis, the NADPH-dependent reduction of the ribose side chain of 2,5-diamino-6-ribosylamino-4(3H)-pyrimidinone 5'-phosphate, yielding 2,5-diamino-6-ribitylamino-4(3H)-pyrimidinone 5'-phosphate.</text>
</comment>
<protein>
    <recommendedName>
        <fullName evidence="5">2,5-diamino-6-ribosylamino-4(3H)-pyrimidinone 5'-phosphate reductase</fullName>
        <ecNumber evidence="4">1.1.1.302</ecNumber>
    </recommendedName>
    <alternativeName>
        <fullName evidence="10">2,5-diamino-6-(5-phospho-D-ribosylamino)pyrimidin-4(3H)-one reductase</fullName>
    </alternativeName>
    <alternativeName>
        <fullName evidence="9">2,5-diamino-6-ribitylamino-4(3H)-pyrimidinone 5'-phosphate synthase</fullName>
    </alternativeName>
</protein>
<evidence type="ECO:0000256" key="4">
    <source>
        <dbReference type="ARBA" id="ARBA00012851"/>
    </source>
</evidence>
<evidence type="ECO:0000256" key="8">
    <source>
        <dbReference type="ARBA" id="ARBA00023002"/>
    </source>
</evidence>
<dbReference type="GO" id="GO:0008703">
    <property type="term" value="F:5-amino-6-(5-phosphoribosylamino)uracil reductase activity"/>
    <property type="evidence" value="ECO:0007669"/>
    <property type="project" value="InterPro"/>
</dbReference>
<keyword evidence="15" id="KW-1185">Reference proteome</keyword>
<dbReference type="EMBL" id="ML004429">
    <property type="protein sequence ID" value="RKP32693.1"/>
    <property type="molecule type" value="Genomic_DNA"/>
</dbReference>
<sequence length="257" mass="27826">MSLVPLPPPLITFLVPYLPQNRPDRPFVTLTWAQSLDARIAAAPGTQTKISHPETKTMTHYLRACHDAILVGVGTVLADDPKLTCRYGNFSKIRPVVVDPNCRWEYSKSTIACLCEQHTALAPIILISDDVVPPSEENALLLKHGGLYRAVSLDASPEHNWGTILAQIHACGLASVMIEGGATVINSMLPLCDLVDSVIVTVGPVFLGENGVDVAPSVLVSLRDVSWWTGERDSVMAARLLDPETSEEQEAKTNLAD</sequence>
<evidence type="ECO:0000256" key="9">
    <source>
        <dbReference type="ARBA" id="ARBA00030073"/>
    </source>
</evidence>
<dbReference type="AlphaFoldDB" id="A0A4P9ZI72"/>
<feature type="domain" description="Bacterial bifunctional deaminase-reductase C-terminal" evidence="13">
    <location>
        <begin position="26"/>
        <end position="233"/>
    </location>
</feature>
<keyword evidence="8" id="KW-0560">Oxidoreductase</keyword>
<dbReference type="InterPro" id="IPR050765">
    <property type="entry name" value="Riboflavin_Biosynth_HTPR"/>
</dbReference>
<evidence type="ECO:0000259" key="13">
    <source>
        <dbReference type="Pfam" id="PF01872"/>
    </source>
</evidence>
<evidence type="ECO:0000313" key="14">
    <source>
        <dbReference type="EMBL" id="RKP32693.1"/>
    </source>
</evidence>
<evidence type="ECO:0000256" key="12">
    <source>
        <dbReference type="ARBA" id="ARBA00049020"/>
    </source>
</evidence>
<accession>A0A4P9ZI72</accession>
<dbReference type="GO" id="GO:0009231">
    <property type="term" value="P:riboflavin biosynthetic process"/>
    <property type="evidence" value="ECO:0007669"/>
    <property type="project" value="UniProtKB-KW"/>
</dbReference>
<dbReference type="InterPro" id="IPR024072">
    <property type="entry name" value="DHFR-like_dom_sf"/>
</dbReference>
<dbReference type="PANTHER" id="PTHR38011">
    <property type="entry name" value="DIHYDROFOLATE REDUCTASE FAMILY PROTEIN (AFU_ORTHOLOGUE AFUA_8G06820)"/>
    <property type="match status" value="1"/>
</dbReference>
<comment type="catalytic activity">
    <reaction evidence="12">
        <text>2,5-diamino-6-(1-D-ribitylamino)pyrimidin-4(3H)-one 5'-phosphate + NADP(+) = 2,5-diamino-6-(1-D-ribosylamino)pyrimidin-4(3H)-one 5'-phosphate + NADPH + H(+)</text>
        <dbReference type="Rhea" id="RHEA:27278"/>
        <dbReference type="ChEBI" id="CHEBI:15378"/>
        <dbReference type="ChEBI" id="CHEBI:57783"/>
        <dbReference type="ChEBI" id="CHEBI:58349"/>
        <dbReference type="ChEBI" id="CHEBI:58890"/>
        <dbReference type="ChEBI" id="CHEBI:59545"/>
        <dbReference type="EC" id="1.1.1.302"/>
    </reaction>
</comment>
<evidence type="ECO:0000256" key="3">
    <source>
        <dbReference type="ARBA" id="ARBA00009723"/>
    </source>
</evidence>
<keyword evidence="6" id="KW-0686">Riboflavin biosynthesis</keyword>
<dbReference type="Proteomes" id="UP000268321">
    <property type="component" value="Unassembled WGS sequence"/>
</dbReference>
<dbReference type="Pfam" id="PF01872">
    <property type="entry name" value="RibD_C"/>
    <property type="match status" value="1"/>
</dbReference>
<dbReference type="PANTHER" id="PTHR38011:SF7">
    <property type="entry name" value="2,5-DIAMINO-6-RIBOSYLAMINO-4(3H)-PYRIMIDINONE 5'-PHOSPHATE REDUCTASE"/>
    <property type="match status" value="1"/>
</dbReference>
<evidence type="ECO:0000256" key="11">
    <source>
        <dbReference type="ARBA" id="ARBA00047550"/>
    </source>
</evidence>
<evidence type="ECO:0000256" key="10">
    <source>
        <dbReference type="ARBA" id="ARBA00031630"/>
    </source>
</evidence>
<proteinExistence type="inferred from homology"/>
<reference evidence="15" key="1">
    <citation type="journal article" date="2018" name="Nat. Microbiol.">
        <title>Leveraging single-cell genomics to expand the fungal tree of life.</title>
        <authorList>
            <person name="Ahrendt S.R."/>
            <person name="Quandt C.A."/>
            <person name="Ciobanu D."/>
            <person name="Clum A."/>
            <person name="Salamov A."/>
            <person name="Andreopoulos B."/>
            <person name="Cheng J.F."/>
            <person name="Woyke T."/>
            <person name="Pelin A."/>
            <person name="Henrissat B."/>
            <person name="Reynolds N.K."/>
            <person name="Benny G.L."/>
            <person name="Smith M.E."/>
            <person name="James T.Y."/>
            <person name="Grigoriev I.V."/>
        </authorList>
    </citation>
    <scope>NUCLEOTIDE SEQUENCE [LARGE SCALE GENOMIC DNA]</scope>
    <source>
        <strain evidence="15">Baker2002</strain>
    </source>
</reference>
<dbReference type="InterPro" id="IPR002734">
    <property type="entry name" value="RibDG_C"/>
</dbReference>
<comment type="catalytic activity">
    <reaction evidence="11">
        <text>2,5-diamino-6-(1-D-ribitylamino)pyrimidin-4(3H)-one 5'-phosphate + NAD(+) = 2,5-diamino-6-(1-D-ribosylamino)pyrimidin-4(3H)-one 5'-phosphate + NADH + H(+)</text>
        <dbReference type="Rhea" id="RHEA:27274"/>
        <dbReference type="ChEBI" id="CHEBI:15378"/>
        <dbReference type="ChEBI" id="CHEBI:57540"/>
        <dbReference type="ChEBI" id="CHEBI:57945"/>
        <dbReference type="ChEBI" id="CHEBI:58890"/>
        <dbReference type="ChEBI" id="CHEBI:59545"/>
        <dbReference type="EC" id="1.1.1.302"/>
    </reaction>
</comment>
<evidence type="ECO:0000313" key="15">
    <source>
        <dbReference type="Proteomes" id="UP000268321"/>
    </source>
</evidence>
<organism evidence="14 15">
    <name type="scientific">Metschnikowia bicuspidata</name>
    <dbReference type="NCBI Taxonomy" id="27322"/>
    <lineage>
        <taxon>Eukaryota</taxon>
        <taxon>Fungi</taxon>
        <taxon>Dikarya</taxon>
        <taxon>Ascomycota</taxon>
        <taxon>Saccharomycotina</taxon>
        <taxon>Pichiomycetes</taxon>
        <taxon>Metschnikowiaceae</taxon>
        <taxon>Metschnikowia</taxon>
    </lineage>
</organism>
<gene>
    <name evidence="14" type="ORF">METBISCDRAFT_25276</name>
</gene>
<dbReference type="OrthoDB" id="5432at2759"/>
<comment type="similarity">
    <text evidence="3">Belongs to the HTP reductase family.</text>
</comment>
<evidence type="ECO:0000256" key="7">
    <source>
        <dbReference type="ARBA" id="ARBA00022857"/>
    </source>
</evidence>
<evidence type="ECO:0000256" key="2">
    <source>
        <dbReference type="ARBA" id="ARBA00005104"/>
    </source>
</evidence>
<keyword evidence="7" id="KW-0521">NADP</keyword>